<evidence type="ECO:0000259" key="2">
    <source>
        <dbReference type="PROSITE" id="PS50013"/>
    </source>
</evidence>
<dbReference type="PROSITE" id="PS50013">
    <property type="entry name" value="CHROMO_2"/>
    <property type="match status" value="1"/>
</dbReference>
<evidence type="ECO:0000259" key="3">
    <source>
        <dbReference type="PROSITE" id="PS50994"/>
    </source>
</evidence>
<proteinExistence type="predicted"/>
<dbReference type="Pfam" id="PF00385">
    <property type="entry name" value="Chromo"/>
    <property type="match status" value="1"/>
</dbReference>
<organism evidence="4 5">
    <name type="scientific">Actinia tenebrosa</name>
    <name type="common">Australian red waratah sea anemone</name>
    <dbReference type="NCBI Taxonomy" id="6105"/>
    <lineage>
        <taxon>Eukaryota</taxon>
        <taxon>Metazoa</taxon>
        <taxon>Cnidaria</taxon>
        <taxon>Anthozoa</taxon>
        <taxon>Hexacorallia</taxon>
        <taxon>Actiniaria</taxon>
        <taxon>Actiniidae</taxon>
        <taxon>Actinia</taxon>
    </lineage>
</organism>
<dbReference type="SUPFAM" id="SSF54160">
    <property type="entry name" value="Chromo domain-like"/>
    <property type="match status" value="1"/>
</dbReference>
<feature type="region of interest" description="Disordered" evidence="1">
    <location>
        <begin position="1"/>
        <end position="51"/>
    </location>
</feature>
<dbReference type="PROSITE" id="PS50994">
    <property type="entry name" value="INTEGRASE"/>
    <property type="match status" value="1"/>
</dbReference>
<evidence type="ECO:0000256" key="1">
    <source>
        <dbReference type="SAM" id="MobiDB-lite"/>
    </source>
</evidence>
<dbReference type="GO" id="GO:0015074">
    <property type="term" value="P:DNA integration"/>
    <property type="evidence" value="ECO:0007669"/>
    <property type="project" value="InterPro"/>
</dbReference>
<dbReference type="PANTHER" id="PTHR46585">
    <property type="entry name" value="INTEGRASE CORE DOMAIN CONTAINING PROTEIN"/>
    <property type="match status" value="1"/>
</dbReference>
<dbReference type="InParanoid" id="A0A6P8HIW6"/>
<keyword evidence="4" id="KW-1185">Reference proteome</keyword>
<dbReference type="Proteomes" id="UP000515163">
    <property type="component" value="Unplaced"/>
</dbReference>
<sequence length="450" mass="51437">MATSATTASGADVKHASDAASRRAAGDPSSSTRKGRSAAGKTRGKKGKKSIAVAAAATVASKKQASKWYSRYFEVGAQHPQALAGTSAFLSDPGDVSKGPQAKAIKKKWLEAQTTHQIHRPARRNYPRRPFVVFSMDEQWQMDLSDMTWDKPANDGMGWILFVVDVLSRYCWVRPLKRKTGEETARGIREIFEEVAQDPDKKHTLPRTVYVDKGSEFYNKDVKDLFASCPLPPKLMSGESTTKAAIVERLQRTLKGRLWKYFYENGTRRWVDVIGPLTESYNHQRHGTLKQSPASVHRGNEGEVWKKLYGEYGPERGARQKLKGPYKFNLGDVVRISRQTTIFDKGYLPQWSEEWFKIRARDPGPPAYYRLMDYDGEDILKGTFYEEELLKVEDEEIKHMRYRIEKILQRRTDPATGRPQVLVKYQGWPEKYANWIDERQVEDLGPKKKP</sequence>
<dbReference type="Gene3D" id="2.40.50.40">
    <property type="match status" value="1"/>
</dbReference>
<name>A0A6P8HIW6_ACTTE</name>
<feature type="domain" description="Integrase catalytic" evidence="3">
    <location>
        <begin position="126"/>
        <end position="301"/>
    </location>
</feature>
<dbReference type="GeneID" id="116289733"/>
<dbReference type="SUPFAM" id="SSF53098">
    <property type="entry name" value="Ribonuclease H-like"/>
    <property type="match status" value="1"/>
</dbReference>
<dbReference type="Gene3D" id="3.30.420.10">
    <property type="entry name" value="Ribonuclease H-like superfamily/Ribonuclease H"/>
    <property type="match status" value="1"/>
</dbReference>
<dbReference type="InterPro" id="IPR000953">
    <property type="entry name" value="Chromo/chromo_shadow_dom"/>
</dbReference>
<reference evidence="5" key="1">
    <citation type="submission" date="2025-08" db="UniProtKB">
        <authorList>
            <consortium name="RefSeq"/>
        </authorList>
    </citation>
    <scope>IDENTIFICATION</scope>
    <source>
        <tissue evidence="5">Tentacle</tissue>
    </source>
</reference>
<dbReference type="PANTHER" id="PTHR46585:SF1">
    <property type="entry name" value="CHROMO DOMAIN-CONTAINING PROTEIN"/>
    <property type="match status" value="1"/>
</dbReference>
<dbReference type="SMART" id="SM00298">
    <property type="entry name" value="CHROMO"/>
    <property type="match status" value="1"/>
</dbReference>
<feature type="compositionally biased region" description="Low complexity" evidence="1">
    <location>
        <begin position="26"/>
        <end position="41"/>
    </location>
</feature>
<dbReference type="InterPro" id="IPR012337">
    <property type="entry name" value="RNaseH-like_sf"/>
</dbReference>
<dbReference type="Pfam" id="PF00665">
    <property type="entry name" value="rve"/>
    <property type="match status" value="1"/>
</dbReference>
<dbReference type="InterPro" id="IPR001584">
    <property type="entry name" value="Integrase_cat-core"/>
</dbReference>
<gene>
    <name evidence="5" type="primary">LOC116289733</name>
</gene>
<accession>A0A6P8HIW6</accession>
<feature type="domain" description="Chromo" evidence="2">
    <location>
        <begin position="402"/>
        <end position="450"/>
    </location>
</feature>
<dbReference type="InterPro" id="IPR036397">
    <property type="entry name" value="RNaseH_sf"/>
</dbReference>
<protein>
    <submittedName>
        <fullName evidence="5">Uncharacterized protein LOC116289733</fullName>
    </submittedName>
</protein>
<dbReference type="KEGG" id="aten:116289733"/>
<evidence type="ECO:0000313" key="4">
    <source>
        <dbReference type="Proteomes" id="UP000515163"/>
    </source>
</evidence>
<dbReference type="CDD" id="cd00024">
    <property type="entry name" value="CD_CSD"/>
    <property type="match status" value="1"/>
</dbReference>
<feature type="compositionally biased region" description="Basic and acidic residues" evidence="1">
    <location>
        <begin position="12"/>
        <end position="25"/>
    </location>
</feature>
<dbReference type="InterPro" id="IPR023780">
    <property type="entry name" value="Chromo_domain"/>
</dbReference>
<evidence type="ECO:0000313" key="5">
    <source>
        <dbReference type="RefSeq" id="XP_031552535.1"/>
    </source>
</evidence>
<dbReference type="AlphaFoldDB" id="A0A6P8HIW6"/>
<dbReference type="InterPro" id="IPR016197">
    <property type="entry name" value="Chromo-like_dom_sf"/>
</dbReference>
<dbReference type="RefSeq" id="XP_031552535.1">
    <property type="nucleotide sequence ID" value="XM_031696675.1"/>
</dbReference>
<dbReference type="GO" id="GO:0003676">
    <property type="term" value="F:nucleic acid binding"/>
    <property type="evidence" value="ECO:0007669"/>
    <property type="project" value="InterPro"/>
</dbReference>
<dbReference type="OrthoDB" id="6343797at2759"/>